<sequence length="60" mass="6812">MLVVRGSPLHPPPQTQLRQSAKSRPTDRPTICRSDHGLWSVSVDQESFTQPLKRTMVDQN</sequence>
<organism evidence="2 3">
    <name type="scientific">Solanum verrucosum</name>
    <dbReference type="NCBI Taxonomy" id="315347"/>
    <lineage>
        <taxon>Eukaryota</taxon>
        <taxon>Viridiplantae</taxon>
        <taxon>Streptophyta</taxon>
        <taxon>Embryophyta</taxon>
        <taxon>Tracheophyta</taxon>
        <taxon>Spermatophyta</taxon>
        <taxon>Magnoliopsida</taxon>
        <taxon>eudicotyledons</taxon>
        <taxon>Gunneridae</taxon>
        <taxon>Pentapetalae</taxon>
        <taxon>asterids</taxon>
        <taxon>lamiids</taxon>
        <taxon>Solanales</taxon>
        <taxon>Solanaceae</taxon>
        <taxon>Solanoideae</taxon>
        <taxon>Solaneae</taxon>
        <taxon>Solanum</taxon>
    </lineage>
</organism>
<proteinExistence type="predicted"/>
<name>A0AAF0V7S7_SOLVR</name>
<gene>
    <name evidence="2" type="ORF">MTR67_051696</name>
</gene>
<feature type="region of interest" description="Disordered" evidence="1">
    <location>
        <begin position="1"/>
        <end position="36"/>
    </location>
</feature>
<evidence type="ECO:0000313" key="2">
    <source>
        <dbReference type="EMBL" id="WMV58311.1"/>
    </source>
</evidence>
<protein>
    <submittedName>
        <fullName evidence="2">Uncharacterized protein</fullName>
    </submittedName>
</protein>
<dbReference type="AlphaFoldDB" id="A0AAF0V7S7"/>
<evidence type="ECO:0000256" key="1">
    <source>
        <dbReference type="SAM" id="MobiDB-lite"/>
    </source>
</evidence>
<keyword evidence="3" id="KW-1185">Reference proteome</keyword>
<dbReference type="EMBL" id="CP133623">
    <property type="protein sequence ID" value="WMV58311.1"/>
    <property type="molecule type" value="Genomic_DNA"/>
</dbReference>
<reference evidence="2" key="1">
    <citation type="submission" date="2023-08" db="EMBL/GenBank/DDBJ databases">
        <title>A de novo genome assembly of Solanum verrucosum Schlechtendal, a Mexican diploid species geographically isolated from the other diploid A-genome species in potato relatives.</title>
        <authorList>
            <person name="Hosaka K."/>
        </authorList>
    </citation>
    <scope>NUCLEOTIDE SEQUENCE</scope>
    <source>
        <tissue evidence="2">Young leaves</tissue>
    </source>
</reference>
<accession>A0AAF0V7S7</accession>
<dbReference type="Proteomes" id="UP001234989">
    <property type="component" value="Chromosome 12"/>
</dbReference>
<evidence type="ECO:0000313" key="3">
    <source>
        <dbReference type="Proteomes" id="UP001234989"/>
    </source>
</evidence>